<dbReference type="AlphaFoldDB" id="A0A1Y5IFJ2"/>
<dbReference type="Proteomes" id="UP000195557">
    <property type="component" value="Unassembled WGS sequence"/>
</dbReference>
<dbReference type="InterPro" id="IPR036259">
    <property type="entry name" value="MFS_trans_sf"/>
</dbReference>
<feature type="compositionally biased region" description="Polar residues" evidence="9">
    <location>
        <begin position="474"/>
        <end position="490"/>
    </location>
</feature>
<evidence type="ECO:0000313" key="10">
    <source>
        <dbReference type="EMBL" id="OUS45765.1"/>
    </source>
</evidence>
<evidence type="ECO:0000256" key="3">
    <source>
        <dbReference type="ARBA" id="ARBA00010199"/>
    </source>
</evidence>
<dbReference type="Pfam" id="PF01554">
    <property type="entry name" value="MatE"/>
    <property type="match status" value="1"/>
</dbReference>
<proteinExistence type="inferred from homology"/>
<dbReference type="eggNOG" id="ENOG502SAB3">
    <property type="taxonomic scope" value="Eukaryota"/>
</dbReference>
<comment type="subcellular location">
    <subcellularLocation>
        <location evidence="1">Membrane</location>
        <topology evidence="1">Multi-pass membrane protein</topology>
    </subcellularLocation>
</comment>
<feature type="transmembrane region" description="Helical" evidence="8">
    <location>
        <begin position="12"/>
        <end position="32"/>
    </location>
</feature>
<organism evidence="10">
    <name type="scientific">Ostreococcus tauri</name>
    <name type="common">Marine green alga</name>
    <dbReference type="NCBI Taxonomy" id="70448"/>
    <lineage>
        <taxon>Eukaryota</taxon>
        <taxon>Viridiplantae</taxon>
        <taxon>Chlorophyta</taxon>
        <taxon>Mamiellophyceae</taxon>
        <taxon>Mamiellales</taxon>
        <taxon>Bathycoccaceae</taxon>
        <taxon>Ostreococcus</taxon>
    </lineage>
</organism>
<dbReference type="InterPro" id="IPR002528">
    <property type="entry name" value="MATE_fam"/>
</dbReference>
<feature type="transmembrane region" description="Helical" evidence="8">
    <location>
        <begin position="813"/>
        <end position="834"/>
    </location>
</feature>
<feature type="transmembrane region" description="Helical" evidence="8">
    <location>
        <begin position="161"/>
        <end position="183"/>
    </location>
</feature>
<dbReference type="Gene3D" id="1.20.1250.20">
    <property type="entry name" value="MFS general substrate transporter like domains"/>
    <property type="match status" value="2"/>
</dbReference>
<evidence type="ECO:0000256" key="8">
    <source>
        <dbReference type="RuleBase" id="RU004914"/>
    </source>
</evidence>
<dbReference type="SUPFAM" id="SSF103473">
    <property type="entry name" value="MFS general substrate transporter"/>
    <property type="match status" value="1"/>
</dbReference>
<dbReference type="GO" id="GO:0016020">
    <property type="term" value="C:membrane"/>
    <property type="evidence" value="ECO:0007669"/>
    <property type="project" value="UniProtKB-SubCell"/>
</dbReference>
<dbReference type="EMBL" id="KZ155786">
    <property type="protein sequence ID" value="OUS45765.1"/>
    <property type="molecule type" value="Genomic_DNA"/>
</dbReference>
<feature type="transmembrane region" description="Helical" evidence="8">
    <location>
        <begin position="779"/>
        <end position="801"/>
    </location>
</feature>
<dbReference type="Pfam" id="PF07690">
    <property type="entry name" value="MFS_1"/>
    <property type="match status" value="1"/>
</dbReference>
<gene>
    <name evidence="10" type="ORF">BE221DRAFT_146445</name>
</gene>
<feature type="transmembrane region" description="Helical" evidence="8">
    <location>
        <begin position="559"/>
        <end position="585"/>
    </location>
</feature>
<evidence type="ECO:0000256" key="1">
    <source>
        <dbReference type="ARBA" id="ARBA00004141"/>
    </source>
</evidence>
<name>A0A1Y5IFJ2_OSTTA</name>
<feature type="transmembrane region" description="Helical" evidence="8">
    <location>
        <begin position="592"/>
        <end position="612"/>
    </location>
</feature>
<evidence type="ECO:0000256" key="9">
    <source>
        <dbReference type="SAM" id="MobiDB-lite"/>
    </source>
</evidence>
<evidence type="ECO:0000256" key="6">
    <source>
        <dbReference type="ARBA" id="ARBA00022989"/>
    </source>
</evidence>
<keyword evidence="4" id="KW-0813">Transport</keyword>
<feature type="compositionally biased region" description="Acidic residues" evidence="9">
    <location>
        <begin position="423"/>
        <end position="439"/>
    </location>
</feature>
<dbReference type="PROSITE" id="PS51257">
    <property type="entry name" value="PROKAR_LIPOPROTEIN"/>
    <property type="match status" value="1"/>
</dbReference>
<feature type="transmembrane region" description="Helical" evidence="8">
    <location>
        <begin position="53"/>
        <end position="76"/>
    </location>
</feature>
<comment type="similarity">
    <text evidence="2">Belongs to the SLC43A transporter (TC 2.A.1.44) family.</text>
</comment>
<dbReference type="PANTHER" id="PTHR20772:SF2">
    <property type="entry name" value="PROTEIN FMP42"/>
    <property type="match status" value="1"/>
</dbReference>
<evidence type="ECO:0000256" key="7">
    <source>
        <dbReference type="ARBA" id="ARBA00023136"/>
    </source>
</evidence>
<feature type="transmembrane region" description="Helical" evidence="8">
    <location>
        <begin position="280"/>
        <end position="302"/>
    </location>
</feature>
<dbReference type="InterPro" id="IPR011701">
    <property type="entry name" value="MFS"/>
</dbReference>
<feature type="transmembrane region" description="Helical" evidence="8">
    <location>
        <begin position="618"/>
        <end position="638"/>
    </location>
</feature>
<keyword evidence="5 8" id="KW-0812">Transmembrane</keyword>
<accession>A0A1Y5IFJ2</accession>
<dbReference type="InterPro" id="IPR052599">
    <property type="entry name" value="SLC43A_AATransporter"/>
</dbReference>
<dbReference type="PANTHER" id="PTHR20772">
    <property type="entry name" value="PROTEIN FMP42"/>
    <property type="match status" value="1"/>
</dbReference>
<feature type="transmembrane region" description="Helical" evidence="8">
    <location>
        <begin position="534"/>
        <end position="553"/>
    </location>
</feature>
<feature type="transmembrane region" description="Helical" evidence="8">
    <location>
        <begin position="362"/>
        <end position="381"/>
    </location>
</feature>
<feature type="transmembrane region" description="Helical" evidence="8">
    <location>
        <begin position="691"/>
        <end position="714"/>
    </location>
</feature>
<feature type="transmembrane region" description="Helical" evidence="8">
    <location>
        <begin position="726"/>
        <end position="744"/>
    </location>
</feature>
<evidence type="ECO:0000256" key="4">
    <source>
        <dbReference type="ARBA" id="ARBA00022448"/>
    </source>
</evidence>
<dbReference type="GO" id="GO:0042910">
    <property type="term" value="F:xenobiotic transmembrane transporter activity"/>
    <property type="evidence" value="ECO:0007669"/>
    <property type="project" value="InterPro"/>
</dbReference>
<reference evidence="10" key="1">
    <citation type="submission" date="2017-04" db="EMBL/GenBank/DDBJ databases">
        <title>Population genomics of picophytoplankton unveils novel chromosome hypervariability.</title>
        <authorList>
            <consortium name="DOE Joint Genome Institute"/>
            <person name="Blanc-Mathieu R."/>
            <person name="Krasovec M."/>
            <person name="Hebrard M."/>
            <person name="Yau S."/>
            <person name="Desgranges E."/>
            <person name="Martin J."/>
            <person name="Schackwitz W."/>
            <person name="Kuo A."/>
            <person name="Salin G."/>
            <person name="Donnadieu C."/>
            <person name="Desdevises Y."/>
            <person name="Sanchez-Ferandin S."/>
            <person name="Moreau H."/>
            <person name="Rivals E."/>
            <person name="Grigoriev I.V."/>
            <person name="Grimsley N."/>
            <person name="Eyre-Walker A."/>
            <person name="Piganeau G."/>
        </authorList>
    </citation>
    <scope>NUCLEOTIDE SEQUENCE [LARGE SCALE GENOMIC DNA]</scope>
    <source>
        <strain evidence="10">RCC 1115</strain>
    </source>
</reference>
<protein>
    <recommendedName>
        <fullName evidence="8">Protein DETOXIFICATION</fullName>
    </recommendedName>
    <alternativeName>
        <fullName evidence="8">Multidrug and toxic compound extrusion protein</fullName>
    </alternativeName>
</protein>
<evidence type="ECO:0000256" key="2">
    <source>
        <dbReference type="ARBA" id="ARBA00006595"/>
    </source>
</evidence>
<feature type="region of interest" description="Disordered" evidence="9">
    <location>
        <begin position="419"/>
        <end position="490"/>
    </location>
</feature>
<sequence>MVGRASSAAAQGAFGLCACVVSAMTIGFNFLSDGVVADVGARLGMGDRMRAGAAARLALTCALVGGAGALGVALGAGGTALDALGVAADVKRSARAYYGFRALGIPMQCAWSCMIGVVSGGGRVGTATVASAAAAAAETAVVAAATAGGGEATVILRRAGIGYVVVVGLEAVAAVVMIVTVVPRGERAPLPVRSAPALRAAEVFDFLRNGASMAVRSLLLQASFVLATLVAARNFDAHGLAAHHIVVTLWMLCSYVVDGFAVAANVIGSRLFGCGRREDLVKLSHVLLACGVATGFAFSIALDMGRSFIPQLFTADEETKTALLGRSNVWSILVISQPINAACFVYDGFIYATQSFSYIREIMASGVGLVFLPVLFLANRPTVTLAGIWKAKLALNIWRVVWLAARVHLWLPRQQLHRSEMTDGGDDDVSLDLNDESSDDATYREPLLPNAEPSDEDDLEAATTSTPLPPPHAPSTTTPQTRTPGVSYESSLKPSKINALGEKRLAAHFTAGSWSVQGGRFVAGWSRDKYGTRFTACVCLGFVCLGAIAVASARATDDALLTCGMFAVGLGSGLQLCVQPVAALFPECKSTVMSALSGAFQVSGLVFLALTAGDERKIGFYTFAGCVAVLLALCFVMLPSGQTFVETAVVETTESDDGEDGGIKRVSSLHERTEGLANGYTRAEQMRSAEYFGLVVWFTIVVCPLQFYISAIGYQLELKGDEKGEYSSIFAVAYGAVAIFAAFGGRVADKIGCGACQGLATVFTAISFGALMVPKSAGMGVQVFGMFLYGFGRLFIFAMYFANVGRRFGFEHYGTLCGVGLLISAIWSLVQYPLLSWAVDTGSPNGSNAVCISMLCLTLPYTIWLGKRERIERSKL</sequence>
<dbReference type="GO" id="GO:0015297">
    <property type="term" value="F:antiporter activity"/>
    <property type="evidence" value="ECO:0007669"/>
    <property type="project" value="InterPro"/>
</dbReference>
<feature type="transmembrane region" description="Helical" evidence="8">
    <location>
        <begin position="846"/>
        <end position="866"/>
    </location>
</feature>
<feature type="transmembrane region" description="Helical" evidence="8">
    <location>
        <begin position="241"/>
        <end position="268"/>
    </location>
</feature>
<keyword evidence="7 8" id="KW-0472">Membrane</keyword>
<comment type="similarity">
    <text evidence="3 8">Belongs to the multi antimicrobial extrusion (MATE) (TC 2.A.66.1) family.</text>
</comment>
<feature type="transmembrane region" description="Helical" evidence="8">
    <location>
        <begin position="751"/>
        <end position="773"/>
    </location>
</feature>
<keyword evidence="6 8" id="KW-1133">Transmembrane helix</keyword>
<evidence type="ECO:0000256" key="5">
    <source>
        <dbReference type="ARBA" id="ARBA00022692"/>
    </source>
</evidence>